<proteinExistence type="predicted"/>
<dbReference type="EMBL" id="JBEPCV010000005">
    <property type="protein sequence ID" value="MER6903769.1"/>
    <property type="molecule type" value="Genomic_DNA"/>
</dbReference>
<evidence type="ECO:0000313" key="2">
    <source>
        <dbReference type="Proteomes" id="UP001490330"/>
    </source>
</evidence>
<comment type="caution">
    <text evidence="1">The sequence shown here is derived from an EMBL/GenBank/DDBJ whole genome shotgun (WGS) entry which is preliminary data.</text>
</comment>
<dbReference type="RefSeq" id="WP_350726234.1">
    <property type="nucleotide sequence ID" value="NZ_JBEPCO010000090.1"/>
</dbReference>
<accession>A0ABV1VBC5</accession>
<dbReference type="Proteomes" id="UP001490330">
    <property type="component" value="Unassembled WGS sequence"/>
</dbReference>
<evidence type="ECO:0000313" key="1">
    <source>
        <dbReference type="EMBL" id="MER6903769.1"/>
    </source>
</evidence>
<reference evidence="1 2" key="1">
    <citation type="submission" date="2024-06" db="EMBL/GenBank/DDBJ databases">
        <title>The Natural Products Discovery Center: Release of the First 8490 Sequenced Strains for Exploring Actinobacteria Biosynthetic Diversity.</title>
        <authorList>
            <person name="Kalkreuter E."/>
            <person name="Kautsar S.A."/>
            <person name="Yang D."/>
            <person name="Bader C.D."/>
            <person name="Teijaro C.N."/>
            <person name="Fluegel L."/>
            <person name="Davis C.M."/>
            <person name="Simpson J.R."/>
            <person name="Lauterbach L."/>
            <person name="Steele A.D."/>
            <person name="Gui C."/>
            <person name="Meng S."/>
            <person name="Li G."/>
            <person name="Viehrig K."/>
            <person name="Ye F."/>
            <person name="Su P."/>
            <person name="Kiefer A.F."/>
            <person name="Nichols A."/>
            <person name="Cepeda A.J."/>
            <person name="Yan W."/>
            <person name="Fan B."/>
            <person name="Jiang Y."/>
            <person name="Adhikari A."/>
            <person name="Zheng C.-J."/>
            <person name="Schuster L."/>
            <person name="Cowan T.M."/>
            <person name="Smanski M.J."/>
            <person name="Chevrette M.G."/>
            <person name="De Carvalho L.P.S."/>
            <person name="Shen B."/>
        </authorList>
    </citation>
    <scope>NUCLEOTIDE SEQUENCE [LARGE SCALE GENOMIC DNA]</scope>
    <source>
        <strain evidence="1 2">NPDC000632</strain>
    </source>
</reference>
<name>A0ABV1VBC5_9ACTN</name>
<sequence length="118" mass="13563">MGSTSKPGTVVVREIDHDPFEVDAEQYLVRELRWNGTDGRSYDLVRRHDGQTLTEDESFDRYPADAQIALVLEKHGVDVECETCKFCREEILLATAHRHDNGWVGDACCWDRRLHMTA</sequence>
<gene>
    <name evidence="1" type="ORF">ABT322_08265</name>
</gene>
<protein>
    <submittedName>
        <fullName evidence="1">Uncharacterized protein</fullName>
    </submittedName>
</protein>
<keyword evidence="2" id="KW-1185">Reference proteome</keyword>
<organism evidence="1 2">
    <name type="scientific">Streptomyces flaveolus</name>
    <dbReference type="NCBI Taxonomy" id="67297"/>
    <lineage>
        <taxon>Bacteria</taxon>
        <taxon>Bacillati</taxon>
        <taxon>Actinomycetota</taxon>
        <taxon>Actinomycetes</taxon>
        <taxon>Kitasatosporales</taxon>
        <taxon>Streptomycetaceae</taxon>
        <taxon>Streptomyces</taxon>
    </lineage>
</organism>